<evidence type="ECO:0000313" key="8">
    <source>
        <dbReference type="EMBL" id="EIE24571.1"/>
    </source>
</evidence>
<dbReference type="InterPro" id="IPR000340">
    <property type="entry name" value="Dual-sp_phosphatase_cat-dom"/>
</dbReference>
<dbReference type="OrthoDB" id="10252009at2759"/>
<dbReference type="PROSITE" id="PS50006">
    <property type="entry name" value="FHA_DOMAIN"/>
    <property type="match status" value="1"/>
</dbReference>
<dbReference type="PROSITE" id="PS50054">
    <property type="entry name" value="TYR_PHOSPHATASE_DUAL"/>
    <property type="match status" value="1"/>
</dbReference>
<dbReference type="EMBL" id="AGSI01000005">
    <property type="protein sequence ID" value="EIE24571.1"/>
    <property type="molecule type" value="Genomic_DNA"/>
</dbReference>
<keyword evidence="3" id="KW-0378">Hydrolase</keyword>
<dbReference type="PANTHER" id="PTHR10159">
    <property type="entry name" value="DUAL SPECIFICITY PROTEIN PHOSPHATASE"/>
    <property type="match status" value="1"/>
</dbReference>
<evidence type="ECO:0000259" key="6">
    <source>
        <dbReference type="PROSITE" id="PS50054"/>
    </source>
</evidence>
<evidence type="ECO:0000256" key="4">
    <source>
        <dbReference type="ARBA" id="ARBA00022912"/>
    </source>
</evidence>
<sequence length="434" mass="47981">MEVKTITTDGFFRVFTSCPLDPKTFILDVRPQKEFVKQHDYSKNSYDVSWSPDCWWDKAVIVYGDSKLKRDHPVVAFLANDKHAKSLAIYKEGFEGFAKAYPFLCSASVKNNAVKRYPGEIVPKVLYLGDWEHAQQTERMDELNIRRVITIHNNPENMQLPSRFKHLRLQLADVDTQDVSKFFAPTYTFIEEARAANEGVLVHCGAGVSRSASLCIAYLMRRFTWPAGRAREHCKQRRSLVNPNQGFWRSLCAFEEQLGITDRSDPADTEDFHGADAPALLDEGAAGEKVAVRFLPAGQRKPADGAAAANGVSKEGKVVGSMELGLQSIADKVVFGRAPTCDVVLEHLSISRQHATLSTDTAGNLFITDLGSGHGTNVDGAWIRANEPRLLKKGATFKLAASTRDYKLLAGVLGAEHQRDDGDASQAQLGLVQL</sequence>
<evidence type="ECO:0000256" key="2">
    <source>
        <dbReference type="ARBA" id="ARBA00013064"/>
    </source>
</evidence>
<dbReference type="Proteomes" id="UP000007264">
    <property type="component" value="Unassembled WGS sequence"/>
</dbReference>
<gene>
    <name evidence="8" type="ORF">COCSUDRAFT_35978</name>
</gene>
<name>I0Z1Q2_COCSC</name>
<dbReference type="GO" id="GO:0017017">
    <property type="term" value="F:MAP kinase tyrosine/serine/threonine phosphatase activity"/>
    <property type="evidence" value="ECO:0007669"/>
    <property type="project" value="TreeGrafter"/>
</dbReference>
<proteinExistence type="inferred from homology"/>
<dbReference type="InterPro" id="IPR008984">
    <property type="entry name" value="SMAD_FHA_dom_sf"/>
</dbReference>
<dbReference type="Pfam" id="PF00498">
    <property type="entry name" value="FHA"/>
    <property type="match status" value="1"/>
</dbReference>
<dbReference type="InterPro" id="IPR020422">
    <property type="entry name" value="TYR_PHOSPHATASE_DUAL_dom"/>
</dbReference>
<dbReference type="eggNOG" id="KOG1880">
    <property type="taxonomic scope" value="Eukaryota"/>
</dbReference>
<dbReference type="Pfam" id="PF00782">
    <property type="entry name" value="DSPc"/>
    <property type="match status" value="1"/>
</dbReference>
<dbReference type="InterPro" id="IPR000387">
    <property type="entry name" value="Tyr_Pase_dom"/>
</dbReference>
<dbReference type="PROSITE" id="PS00383">
    <property type="entry name" value="TYR_PHOSPHATASE_1"/>
    <property type="match status" value="1"/>
</dbReference>
<dbReference type="GO" id="GO:0033550">
    <property type="term" value="F:MAP kinase tyrosine phosphatase activity"/>
    <property type="evidence" value="ECO:0007669"/>
    <property type="project" value="TreeGrafter"/>
</dbReference>
<protein>
    <recommendedName>
        <fullName evidence="2">protein-tyrosine-phosphatase</fullName>
        <ecNumber evidence="2">3.1.3.48</ecNumber>
    </recommendedName>
</protein>
<accession>I0Z1Q2</accession>
<keyword evidence="9" id="KW-1185">Reference proteome</keyword>
<organism evidence="8 9">
    <name type="scientific">Coccomyxa subellipsoidea (strain C-169)</name>
    <name type="common">Green microalga</name>
    <dbReference type="NCBI Taxonomy" id="574566"/>
    <lineage>
        <taxon>Eukaryota</taxon>
        <taxon>Viridiplantae</taxon>
        <taxon>Chlorophyta</taxon>
        <taxon>core chlorophytes</taxon>
        <taxon>Trebouxiophyceae</taxon>
        <taxon>Trebouxiophyceae incertae sedis</taxon>
        <taxon>Coccomyxaceae</taxon>
        <taxon>Coccomyxa</taxon>
        <taxon>Coccomyxa subellipsoidea</taxon>
    </lineage>
</organism>
<dbReference type="GO" id="GO:0008330">
    <property type="term" value="F:protein tyrosine/threonine phosphatase activity"/>
    <property type="evidence" value="ECO:0007669"/>
    <property type="project" value="TreeGrafter"/>
</dbReference>
<dbReference type="eggNOG" id="KOG1717">
    <property type="taxonomic scope" value="Eukaryota"/>
</dbReference>
<dbReference type="SUPFAM" id="SSF49879">
    <property type="entry name" value="SMAD/FHA domain"/>
    <property type="match status" value="1"/>
</dbReference>
<dbReference type="Gene3D" id="2.60.200.20">
    <property type="match status" value="1"/>
</dbReference>
<dbReference type="RefSeq" id="XP_005649115.1">
    <property type="nucleotide sequence ID" value="XM_005649058.1"/>
</dbReference>
<dbReference type="GO" id="GO:0005737">
    <property type="term" value="C:cytoplasm"/>
    <property type="evidence" value="ECO:0007669"/>
    <property type="project" value="TreeGrafter"/>
</dbReference>
<dbReference type="GeneID" id="17042964"/>
<feature type="domain" description="Tyrosine-protein phosphatase" evidence="6">
    <location>
        <begin position="117"/>
        <end position="260"/>
    </location>
</feature>
<dbReference type="GO" id="GO:0043409">
    <property type="term" value="P:negative regulation of MAPK cascade"/>
    <property type="evidence" value="ECO:0007669"/>
    <property type="project" value="TreeGrafter"/>
</dbReference>
<dbReference type="PANTHER" id="PTHR10159:SF519">
    <property type="entry name" value="DUAL SPECIFICITY PROTEIN PHOSPHATASE MPK3"/>
    <property type="match status" value="1"/>
</dbReference>
<evidence type="ECO:0000313" key="9">
    <source>
        <dbReference type="Proteomes" id="UP000007264"/>
    </source>
</evidence>
<dbReference type="EC" id="3.1.3.48" evidence="2"/>
<evidence type="ECO:0000256" key="1">
    <source>
        <dbReference type="ARBA" id="ARBA00008601"/>
    </source>
</evidence>
<dbReference type="SUPFAM" id="SSF52799">
    <property type="entry name" value="(Phosphotyrosine protein) phosphatases II"/>
    <property type="match status" value="1"/>
</dbReference>
<dbReference type="InterPro" id="IPR029021">
    <property type="entry name" value="Prot-tyrosine_phosphatase-like"/>
</dbReference>
<dbReference type="SMART" id="SM00195">
    <property type="entry name" value="DSPc"/>
    <property type="match status" value="1"/>
</dbReference>
<dbReference type="InterPro" id="IPR016130">
    <property type="entry name" value="Tyr_Pase_AS"/>
</dbReference>
<dbReference type="AlphaFoldDB" id="I0Z1Q2"/>
<dbReference type="CDD" id="cd14498">
    <property type="entry name" value="DSP"/>
    <property type="match status" value="1"/>
</dbReference>
<dbReference type="InterPro" id="IPR000253">
    <property type="entry name" value="FHA_dom"/>
</dbReference>
<feature type="domain" description="Tyrosine specific protein phosphatases" evidence="7">
    <location>
        <begin position="180"/>
        <end position="238"/>
    </location>
</feature>
<feature type="domain" description="FHA" evidence="5">
    <location>
        <begin position="333"/>
        <end position="383"/>
    </location>
</feature>
<dbReference type="PROSITE" id="PS50056">
    <property type="entry name" value="TYR_PHOSPHATASE_2"/>
    <property type="match status" value="1"/>
</dbReference>
<dbReference type="Gene3D" id="3.90.190.10">
    <property type="entry name" value="Protein tyrosine phosphatase superfamily"/>
    <property type="match status" value="1"/>
</dbReference>
<keyword evidence="4" id="KW-0904">Protein phosphatase</keyword>
<dbReference type="SUPFAM" id="SSF52821">
    <property type="entry name" value="Rhodanese/Cell cycle control phosphatase"/>
    <property type="match status" value="1"/>
</dbReference>
<dbReference type="InterPro" id="IPR036873">
    <property type="entry name" value="Rhodanese-like_dom_sf"/>
</dbReference>
<reference evidence="8 9" key="1">
    <citation type="journal article" date="2012" name="Genome Biol.">
        <title>The genome of the polar eukaryotic microalga coccomyxa subellipsoidea reveals traits of cold adaptation.</title>
        <authorList>
            <person name="Blanc G."/>
            <person name="Agarkova I."/>
            <person name="Grimwood J."/>
            <person name="Kuo A."/>
            <person name="Brueggeman A."/>
            <person name="Dunigan D."/>
            <person name="Gurnon J."/>
            <person name="Ladunga I."/>
            <person name="Lindquist E."/>
            <person name="Lucas S."/>
            <person name="Pangilinan J."/>
            <person name="Proschold T."/>
            <person name="Salamov A."/>
            <person name="Schmutz J."/>
            <person name="Weeks D."/>
            <person name="Yamada T."/>
            <person name="Claverie J.M."/>
            <person name="Grigoriev I."/>
            <person name="Van Etten J."/>
            <person name="Lomsadze A."/>
            <person name="Borodovsky M."/>
        </authorList>
    </citation>
    <scope>NUCLEOTIDE SEQUENCE [LARGE SCALE GENOMIC DNA]</scope>
    <source>
        <strain evidence="8 9">C-169</strain>
    </source>
</reference>
<dbReference type="SMART" id="SM00240">
    <property type="entry name" value="FHA"/>
    <property type="match status" value="1"/>
</dbReference>
<evidence type="ECO:0000256" key="3">
    <source>
        <dbReference type="ARBA" id="ARBA00022801"/>
    </source>
</evidence>
<dbReference type="KEGG" id="csl:COCSUDRAFT_35978"/>
<dbReference type="STRING" id="574566.I0Z1Q2"/>
<evidence type="ECO:0000259" key="5">
    <source>
        <dbReference type="PROSITE" id="PS50006"/>
    </source>
</evidence>
<comment type="similarity">
    <text evidence="1">Belongs to the protein-tyrosine phosphatase family. Non-receptor class dual specificity subfamily.</text>
</comment>
<evidence type="ECO:0000259" key="7">
    <source>
        <dbReference type="PROSITE" id="PS50056"/>
    </source>
</evidence>
<comment type="caution">
    <text evidence="8">The sequence shown here is derived from an EMBL/GenBank/DDBJ whole genome shotgun (WGS) entry which is preliminary data.</text>
</comment>